<dbReference type="Pfam" id="PF03458">
    <property type="entry name" value="Gly_transporter"/>
    <property type="match status" value="2"/>
</dbReference>
<organism evidence="8 9">
    <name type="scientific">Natrinema pellirubrum (strain DSM 15624 / CIP 106293 / JCM 10476 / NCIMB 786 / 157)</name>
    <dbReference type="NCBI Taxonomy" id="797303"/>
    <lineage>
        <taxon>Archaea</taxon>
        <taxon>Methanobacteriati</taxon>
        <taxon>Methanobacteriota</taxon>
        <taxon>Stenosarchaea group</taxon>
        <taxon>Halobacteria</taxon>
        <taxon>Halobacteriales</taxon>
        <taxon>Natrialbaceae</taxon>
        <taxon>Natrinema</taxon>
    </lineage>
</organism>
<evidence type="ECO:0000259" key="7">
    <source>
        <dbReference type="Pfam" id="PF03458"/>
    </source>
</evidence>
<keyword evidence="9" id="KW-1185">Reference proteome</keyword>
<feature type="transmembrane region" description="Helical" evidence="6">
    <location>
        <begin position="43"/>
        <end position="60"/>
    </location>
</feature>
<evidence type="ECO:0000256" key="6">
    <source>
        <dbReference type="SAM" id="Phobius"/>
    </source>
</evidence>
<dbReference type="GO" id="GO:0005886">
    <property type="term" value="C:plasma membrane"/>
    <property type="evidence" value="ECO:0007669"/>
    <property type="project" value="UniProtKB-SubCell"/>
</dbReference>
<evidence type="ECO:0000313" key="9">
    <source>
        <dbReference type="Proteomes" id="UP000011593"/>
    </source>
</evidence>
<accession>L9YVB3</accession>
<feature type="transmembrane region" description="Helical" evidence="6">
    <location>
        <begin position="128"/>
        <end position="149"/>
    </location>
</feature>
<protein>
    <recommendedName>
        <fullName evidence="7">Glycine transporter domain-containing protein</fullName>
    </recommendedName>
</protein>
<name>L9YVB3_NATP1</name>
<comment type="subcellular location">
    <subcellularLocation>
        <location evidence="1">Cell membrane</location>
        <topology evidence="1">Multi-pass membrane protein</topology>
    </subcellularLocation>
</comment>
<comment type="caution">
    <text evidence="8">The sequence shown here is derived from an EMBL/GenBank/DDBJ whole genome shotgun (WGS) entry which is preliminary data.</text>
</comment>
<evidence type="ECO:0000313" key="8">
    <source>
        <dbReference type="EMBL" id="ELY78160.1"/>
    </source>
</evidence>
<feature type="transmembrane region" description="Helical" evidence="6">
    <location>
        <begin position="67"/>
        <end position="84"/>
    </location>
</feature>
<reference evidence="8 9" key="1">
    <citation type="journal article" date="2014" name="PLoS Genet.">
        <title>Phylogenetically driven sequencing of extremely halophilic archaea reveals strategies for static and dynamic osmo-response.</title>
        <authorList>
            <person name="Becker E.A."/>
            <person name="Seitzer P.M."/>
            <person name="Tritt A."/>
            <person name="Larsen D."/>
            <person name="Krusor M."/>
            <person name="Yao A.I."/>
            <person name="Wu D."/>
            <person name="Madern D."/>
            <person name="Eisen J.A."/>
            <person name="Darling A.E."/>
            <person name="Facciotti M.T."/>
        </authorList>
    </citation>
    <scope>NUCLEOTIDE SEQUENCE [LARGE SCALE GENOMIC DNA]</scope>
    <source>
        <strain evidence="8 9">DSM 15624</strain>
    </source>
</reference>
<evidence type="ECO:0000256" key="4">
    <source>
        <dbReference type="ARBA" id="ARBA00022989"/>
    </source>
</evidence>
<dbReference type="PANTHER" id="PTHR30506:SF3">
    <property type="entry name" value="UPF0126 INNER MEMBRANE PROTEIN YADS-RELATED"/>
    <property type="match status" value="1"/>
</dbReference>
<dbReference type="AlphaFoldDB" id="L9YVB3"/>
<feature type="domain" description="Glycine transporter" evidence="7">
    <location>
        <begin position="132"/>
        <end position="204"/>
    </location>
</feature>
<feature type="domain" description="Glycine transporter" evidence="7">
    <location>
        <begin position="45"/>
        <end position="116"/>
    </location>
</feature>
<sequence>MSAGDRNGNAARRTERCVALKAVPDGDSLVIRDVATAVLADPFVAMNAVGLVAFALVGASKAIREEYDLFGIAVVGLATAFAGGATRDLLVNRVPLALSDPTEIGLGLLGIALAIGLSIALESPDDHPVTLVSDAVGLAAFTTAGAIVASGAGVSSFGVVVIATINAVGGGAIADVLLDRPPFILFEDFYASCAVLGGTTYWIVATVGASGTTAAAACAAITVGSRLAAVTYGWALPTAQRFESI</sequence>
<evidence type="ECO:0000256" key="5">
    <source>
        <dbReference type="ARBA" id="ARBA00023136"/>
    </source>
</evidence>
<feature type="transmembrane region" description="Helical" evidence="6">
    <location>
        <begin position="104"/>
        <end position="121"/>
    </location>
</feature>
<evidence type="ECO:0000256" key="2">
    <source>
        <dbReference type="ARBA" id="ARBA00022475"/>
    </source>
</evidence>
<evidence type="ECO:0000256" key="1">
    <source>
        <dbReference type="ARBA" id="ARBA00004651"/>
    </source>
</evidence>
<keyword evidence="2" id="KW-1003">Cell membrane</keyword>
<dbReference type="PANTHER" id="PTHR30506">
    <property type="entry name" value="INNER MEMBRANE PROTEIN"/>
    <property type="match status" value="1"/>
</dbReference>
<gene>
    <name evidence="8" type="ORF">C488_06163</name>
</gene>
<dbReference type="Proteomes" id="UP000011593">
    <property type="component" value="Unassembled WGS sequence"/>
</dbReference>
<dbReference type="EMBL" id="AOIE01000034">
    <property type="protein sequence ID" value="ELY78160.1"/>
    <property type="molecule type" value="Genomic_DNA"/>
</dbReference>
<feature type="transmembrane region" description="Helical" evidence="6">
    <location>
        <begin position="155"/>
        <end position="177"/>
    </location>
</feature>
<keyword evidence="4 6" id="KW-1133">Transmembrane helix</keyword>
<keyword evidence="3 6" id="KW-0812">Transmembrane</keyword>
<dbReference type="PATRIC" id="fig|797303.5.peg.1254"/>
<proteinExistence type="predicted"/>
<keyword evidence="5 6" id="KW-0472">Membrane</keyword>
<evidence type="ECO:0000256" key="3">
    <source>
        <dbReference type="ARBA" id="ARBA00022692"/>
    </source>
</evidence>
<dbReference type="InterPro" id="IPR005115">
    <property type="entry name" value="Gly_transporter"/>
</dbReference>